<dbReference type="PANTHER" id="PTHR11439">
    <property type="entry name" value="GAG-POL-RELATED RETROTRANSPOSON"/>
    <property type="match status" value="1"/>
</dbReference>
<gene>
    <name evidence="2" type="ORF">Tci_027728</name>
</gene>
<evidence type="ECO:0000313" key="2">
    <source>
        <dbReference type="EMBL" id="GEU55750.1"/>
    </source>
</evidence>
<sequence>MQAYLDKKEKLRKFDEEARLLAISKPEVIKVVQEEAEKIGLDPKKITSSKAGEKFKKVRDAEHQVLKREHSQKVKRLIELNKKIAEQYMWTMTNRIKPEPITNVKIHPNTKPAVLYVYRNNEKRNFDVHQPFKQNLGSPKWMNWSLNKPHPKPQEERGSIWNWNPRHWKLKTLGPSLLYHQTRLQLEANRSSGSNATQMVQLKDSKEEFIKIKNDITMTQRKYTPELLHTVGILDVKPSRIPIDPNIKLNDTDGDPLPDTSLYRTLVEKLLYLIITRPDLSYAAHCLTFDPVQHARTKHIEINCHFVRDKIKAGIILPTFIPSSHQAADVLTKGLRRAPFHSCLSNFGMRDPYTPPTYRGRGSQVTTKTTKQIQEINDKESEPKSSTDENKCESVDSQSTFSYEQLKAKYENPVTRIHFKRRETYALLRGDLQAKDYWLFDTLVVLDGFL</sequence>
<dbReference type="AlphaFoldDB" id="A0A6L2L3V4"/>
<comment type="caution">
    <text evidence="2">The sequence shown here is derived from an EMBL/GenBank/DDBJ whole genome shotgun (WGS) entry which is preliminary data.</text>
</comment>
<organism evidence="2">
    <name type="scientific">Tanacetum cinerariifolium</name>
    <name type="common">Dalmatian daisy</name>
    <name type="synonym">Chrysanthemum cinerariifolium</name>
    <dbReference type="NCBI Taxonomy" id="118510"/>
    <lineage>
        <taxon>Eukaryota</taxon>
        <taxon>Viridiplantae</taxon>
        <taxon>Streptophyta</taxon>
        <taxon>Embryophyta</taxon>
        <taxon>Tracheophyta</taxon>
        <taxon>Spermatophyta</taxon>
        <taxon>Magnoliopsida</taxon>
        <taxon>eudicotyledons</taxon>
        <taxon>Gunneridae</taxon>
        <taxon>Pentapetalae</taxon>
        <taxon>asterids</taxon>
        <taxon>campanulids</taxon>
        <taxon>Asterales</taxon>
        <taxon>Asteraceae</taxon>
        <taxon>Asteroideae</taxon>
        <taxon>Anthemideae</taxon>
        <taxon>Anthemidinae</taxon>
        <taxon>Tanacetum</taxon>
    </lineage>
</organism>
<dbReference type="EMBL" id="BKCJ010003547">
    <property type="protein sequence ID" value="GEU55750.1"/>
    <property type="molecule type" value="Genomic_DNA"/>
</dbReference>
<keyword evidence="2" id="KW-0675">Receptor</keyword>
<evidence type="ECO:0000256" key="1">
    <source>
        <dbReference type="SAM" id="MobiDB-lite"/>
    </source>
</evidence>
<feature type="region of interest" description="Disordered" evidence="1">
    <location>
        <begin position="355"/>
        <end position="396"/>
    </location>
</feature>
<keyword evidence="2" id="KW-0808">Transferase</keyword>
<feature type="compositionally biased region" description="Polar residues" evidence="1">
    <location>
        <begin position="363"/>
        <end position="375"/>
    </location>
</feature>
<proteinExistence type="predicted"/>
<protein>
    <submittedName>
        <fullName evidence="2">Cysteine-rich RLK (Receptor-like protein kinase) 8</fullName>
    </submittedName>
</protein>
<dbReference type="CDD" id="cd09272">
    <property type="entry name" value="RNase_HI_RT_Ty1"/>
    <property type="match status" value="1"/>
</dbReference>
<reference evidence="2" key="1">
    <citation type="journal article" date="2019" name="Sci. Rep.">
        <title>Draft genome of Tanacetum cinerariifolium, the natural source of mosquito coil.</title>
        <authorList>
            <person name="Yamashiro T."/>
            <person name="Shiraishi A."/>
            <person name="Satake H."/>
            <person name="Nakayama K."/>
        </authorList>
    </citation>
    <scope>NUCLEOTIDE SEQUENCE</scope>
</reference>
<keyword evidence="2" id="KW-0418">Kinase</keyword>
<dbReference type="PANTHER" id="PTHR11439:SF470">
    <property type="entry name" value="CYSTEINE-RICH RLK (RECEPTOR-LIKE PROTEIN KINASE) 8"/>
    <property type="match status" value="1"/>
</dbReference>
<name>A0A6L2L3V4_TANCI</name>
<dbReference type="GO" id="GO:0016301">
    <property type="term" value="F:kinase activity"/>
    <property type="evidence" value="ECO:0007669"/>
    <property type="project" value="UniProtKB-KW"/>
</dbReference>
<accession>A0A6L2L3V4</accession>
<feature type="compositionally biased region" description="Basic and acidic residues" evidence="1">
    <location>
        <begin position="376"/>
        <end position="394"/>
    </location>
</feature>